<feature type="domain" description="Acyl-CoA dehydrogenase/oxidase C-terminal" evidence="6">
    <location>
        <begin position="237"/>
        <end position="355"/>
    </location>
</feature>
<keyword evidence="5" id="KW-0560">Oxidoreductase</keyword>
<evidence type="ECO:0000313" key="9">
    <source>
        <dbReference type="EMBL" id="MBZ5710419.1"/>
    </source>
</evidence>
<evidence type="ECO:0000259" key="6">
    <source>
        <dbReference type="Pfam" id="PF00441"/>
    </source>
</evidence>
<dbReference type="SUPFAM" id="SSF56645">
    <property type="entry name" value="Acyl-CoA dehydrogenase NM domain-like"/>
    <property type="match status" value="1"/>
</dbReference>
<evidence type="ECO:0000313" key="10">
    <source>
        <dbReference type="Proteomes" id="UP001139031"/>
    </source>
</evidence>
<dbReference type="Gene3D" id="1.20.140.10">
    <property type="entry name" value="Butyryl-CoA Dehydrogenase, subunit A, domain 3"/>
    <property type="match status" value="1"/>
</dbReference>
<dbReference type="EMBL" id="JAIRAU010000015">
    <property type="protein sequence ID" value="MBZ5710419.1"/>
    <property type="molecule type" value="Genomic_DNA"/>
</dbReference>
<evidence type="ECO:0000256" key="5">
    <source>
        <dbReference type="RuleBase" id="RU362125"/>
    </source>
</evidence>
<feature type="domain" description="Acyl-CoA dehydrogenase/oxidase N-terminal" evidence="8">
    <location>
        <begin position="8"/>
        <end position="117"/>
    </location>
</feature>
<dbReference type="InterPro" id="IPR009075">
    <property type="entry name" value="AcylCo_DH/oxidase_C"/>
</dbReference>
<evidence type="ECO:0000259" key="7">
    <source>
        <dbReference type="Pfam" id="PF02770"/>
    </source>
</evidence>
<comment type="caution">
    <text evidence="9">The sequence shown here is derived from an EMBL/GenBank/DDBJ whole genome shotgun (WGS) entry which is preliminary data.</text>
</comment>
<proteinExistence type="inferred from homology"/>
<dbReference type="InterPro" id="IPR036250">
    <property type="entry name" value="AcylCo_DH-like_C"/>
</dbReference>
<feature type="domain" description="Acyl-CoA oxidase/dehydrogenase middle" evidence="7">
    <location>
        <begin position="122"/>
        <end position="215"/>
    </location>
</feature>
<name>A0ABS7TQB5_9BACT</name>
<keyword evidence="10" id="KW-1185">Reference proteome</keyword>
<protein>
    <submittedName>
        <fullName evidence="9">Acyl-CoA/acyl-ACP dehydrogenase</fullName>
    </submittedName>
</protein>
<dbReference type="Gene3D" id="2.40.110.10">
    <property type="entry name" value="Butyryl-CoA Dehydrogenase, subunit A, domain 2"/>
    <property type="match status" value="1"/>
</dbReference>
<dbReference type="PIRSF" id="PIRSF016578">
    <property type="entry name" value="HsaA"/>
    <property type="match status" value="1"/>
</dbReference>
<sequence length="397" mass="43255">MHFALPDPQREFKRRFDRLCGERIAPRAGEVDRTGVVPKESWTELAEAGYLALFHAPQWGGSGVDGVTQGLAMESLARACASTFWSVSISTLLCGKMLSELCGLVQHERWLKPIVAGLVTGSFAATEDAAGSDPGSYRTTLFDTKGGLRLRGEKSRISNAGTADVAVVLARRGDPSGAALCYVVVDLSTRGVERRELPKLGLHGMSWGALRFDDVEVPPDDVIVDASVEKTLHVVEWGQLLQTWCAIGLASAALAACRDHVSSRLAFGRPIAHLELVHSRLADMHVEIEAARLLALEVSWIKGEGRVARDLVFMAKIYATEMAVRVTDLAMRTFGGWGYSRERPIERLHRDSLANIPAGLPTDRLRELLGCAMVGADPWAYEPFDWLGPAGLRLDGE</sequence>
<dbReference type="InterPro" id="IPR006091">
    <property type="entry name" value="Acyl-CoA_Oxase/DH_mid-dom"/>
</dbReference>
<comment type="cofactor">
    <cofactor evidence="1 5">
        <name>FAD</name>
        <dbReference type="ChEBI" id="CHEBI:57692"/>
    </cofactor>
</comment>
<dbReference type="Pfam" id="PF02770">
    <property type="entry name" value="Acyl-CoA_dh_M"/>
    <property type="match status" value="1"/>
</dbReference>
<dbReference type="RefSeq" id="WP_224192187.1">
    <property type="nucleotide sequence ID" value="NZ_JAIRAU010000015.1"/>
</dbReference>
<dbReference type="Gene3D" id="1.10.540.10">
    <property type="entry name" value="Acyl-CoA dehydrogenase/oxidase, N-terminal domain"/>
    <property type="match status" value="1"/>
</dbReference>
<dbReference type="InterPro" id="IPR013786">
    <property type="entry name" value="AcylCoA_DH/ox_N"/>
</dbReference>
<evidence type="ECO:0000256" key="4">
    <source>
        <dbReference type="ARBA" id="ARBA00022827"/>
    </source>
</evidence>
<evidence type="ECO:0000259" key="8">
    <source>
        <dbReference type="Pfam" id="PF02771"/>
    </source>
</evidence>
<evidence type="ECO:0000256" key="2">
    <source>
        <dbReference type="ARBA" id="ARBA00009347"/>
    </source>
</evidence>
<comment type="similarity">
    <text evidence="2 5">Belongs to the acyl-CoA dehydrogenase family.</text>
</comment>
<dbReference type="Pfam" id="PF02771">
    <property type="entry name" value="Acyl-CoA_dh_N"/>
    <property type="match status" value="1"/>
</dbReference>
<accession>A0ABS7TQB5</accession>
<gene>
    <name evidence="9" type="ORF">K7C98_14250</name>
</gene>
<dbReference type="InterPro" id="IPR009100">
    <property type="entry name" value="AcylCoA_DH/oxidase_NM_dom_sf"/>
</dbReference>
<evidence type="ECO:0000256" key="3">
    <source>
        <dbReference type="ARBA" id="ARBA00022630"/>
    </source>
</evidence>
<keyword evidence="4 5" id="KW-0274">FAD</keyword>
<dbReference type="PANTHER" id="PTHR43884:SF12">
    <property type="entry name" value="ISOVALERYL-COA DEHYDROGENASE, MITOCHONDRIAL-RELATED"/>
    <property type="match status" value="1"/>
</dbReference>
<dbReference type="Pfam" id="PF00441">
    <property type="entry name" value="Acyl-CoA_dh_1"/>
    <property type="match status" value="1"/>
</dbReference>
<dbReference type="Proteomes" id="UP001139031">
    <property type="component" value="Unassembled WGS sequence"/>
</dbReference>
<dbReference type="SUPFAM" id="SSF47203">
    <property type="entry name" value="Acyl-CoA dehydrogenase C-terminal domain-like"/>
    <property type="match status" value="1"/>
</dbReference>
<keyword evidence="3 5" id="KW-0285">Flavoprotein</keyword>
<dbReference type="InterPro" id="IPR046373">
    <property type="entry name" value="Acyl-CoA_Oxase/DH_mid-dom_sf"/>
</dbReference>
<reference evidence="9" key="1">
    <citation type="submission" date="2021-08" db="EMBL/GenBank/DDBJ databases">
        <authorList>
            <person name="Stevens D.C."/>
        </authorList>
    </citation>
    <scope>NUCLEOTIDE SEQUENCE</scope>
    <source>
        <strain evidence="9">DSM 53165</strain>
    </source>
</reference>
<dbReference type="InterPro" id="IPR037069">
    <property type="entry name" value="AcylCoA_DH/ox_N_sf"/>
</dbReference>
<evidence type="ECO:0000256" key="1">
    <source>
        <dbReference type="ARBA" id="ARBA00001974"/>
    </source>
</evidence>
<dbReference type="PANTHER" id="PTHR43884">
    <property type="entry name" value="ACYL-COA DEHYDROGENASE"/>
    <property type="match status" value="1"/>
</dbReference>
<organism evidence="9 10">
    <name type="scientific">Nannocystis pusilla</name>
    <dbReference type="NCBI Taxonomy" id="889268"/>
    <lineage>
        <taxon>Bacteria</taxon>
        <taxon>Pseudomonadati</taxon>
        <taxon>Myxococcota</taxon>
        <taxon>Polyangia</taxon>
        <taxon>Nannocystales</taxon>
        <taxon>Nannocystaceae</taxon>
        <taxon>Nannocystis</taxon>
    </lineage>
</organism>